<name>A0ABD5VBI4_9EURY</name>
<keyword evidence="3" id="KW-1185">Reference proteome</keyword>
<evidence type="ECO:0000256" key="1">
    <source>
        <dbReference type="SAM" id="Phobius"/>
    </source>
</evidence>
<gene>
    <name evidence="2" type="ORF">ACFQGH_13810</name>
</gene>
<proteinExistence type="predicted"/>
<evidence type="ECO:0000313" key="3">
    <source>
        <dbReference type="Proteomes" id="UP001596312"/>
    </source>
</evidence>
<comment type="caution">
    <text evidence="2">The sequence shown here is derived from an EMBL/GenBank/DDBJ whole genome shotgun (WGS) entry which is preliminary data.</text>
</comment>
<keyword evidence="1" id="KW-0472">Membrane</keyword>
<keyword evidence="1" id="KW-0812">Transmembrane</keyword>
<organism evidence="2 3">
    <name type="scientific">Halalkalicoccus tibetensis</name>
    <dbReference type="NCBI Taxonomy" id="175632"/>
    <lineage>
        <taxon>Archaea</taxon>
        <taxon>Methanobacteriati</taxon>
        <taxon>Methanobacteriota</taxon>
        <taxon>Stenosarchaea group</taxon>
        <taxon>Halobacteria</taxon>
        <taxon>Halobacteriales</taxon>
        <taxon>Halococcaceae</taxon>
        <taxon>Halalkalicoccus</taxon>
    </lineage>
</organism>
<reference evidence="2 3" key="1">
    <citation type="journal article" date="2019" name="Int. J. Syst. Evol. Microbiol.">
        <title>The Global Catalogue of Microorganisms (GCM) 10K type strain sequencing project: providing services to taxonomists for standard genome sequencing and annotation.</title>
        <authorList>
            <consortium name="The Broad Institute Genomics Platform"/>
            <consortium name="The Broad Institute Genome Sequencing Center for Infectious Disease"/>
            <person name="Wu L."/>
            <person name="Ma J."/>
        </authorList>
    </citation>
    <scope>NUCLEOTIDE SEQUENCE [LARGE SCALE GENOMIC DNA]</scope>
    <source>
        <strain evidence="2 3">CGMCC 1.3240</strain>
    </source>
</reference>
<dbReference type="EMBL" id="JBHSXQ010000004">
    <property type="protein sequence ID" value="MFC6906269.1"/>
    <property type="molecule type" value="Genomic_DNA"/>
</dbReference>
<dbReference type="Proteomes" id="UP001596312">
    <property type="component" value="Unassembled WGS sequence"/>
</dbReference>
<dbReference type="AlphaFoldDB" id="A0ABD5VBI4"/>
<dbReference type="RefSeq" id="WP_340604826.1">
    <property type="nucleotide sequence ID" value="NZ_JBBMXV010000004.1"/>
</dbReference>
<feature type="transmembrane region" description="Helical" evidence="1">
    <location>
        <begin position="58"/>
        <end position="79"/>
    </location>
</feature>
<feature type="transmembrane region" description="Helical" evidence="1">
    <location>
        <begin position="31"/>
        <end position="51"/>
    </location>
</feature>
<sequence>MLLFGLSAFCLLIGCWVAVSAKRAGGPSPAARGLGVAAVLFVSPFVVFFAVGSMLTGTLAAVLMAIPVALLGFGAYVFATGTVPTKLRALR</sequence>
<keyword evidence="1" id="KW-1133">Transmembrane helix</keyword>
<protein>
    <submittedName>
        <fullName evidence="2">Uncharacterized protein</fullName>
    </submittedName>
</protein>
<accession>A0ABD5VBI4</accession>
<evidence type="ECO:0000313" key="2">
    <source>
        <dbReference type="EMBL" id="MFC6906269.1"/>
    </source>
</evidence>